<gene>
    <name evidence="1" type="ORF">H5410_050077</name>
</gene>
<keyword evidence="2" id="KW-1185">Reference proteome</keyword>
<dbReference type="AlphaFoldDB" id="A0A9J5WUJ6"/>
<proteinExistence type="predicted"/>
<comment type="caution">
    <text evidence="1">The sequence shown here is derived from an EMBL/GenBank/DDBJ whole genome shotgun (WGS) entry which is preliminary data.</text>
</comment>
<dbReference type="EMBL" id="JACXVP010000010">
    <property type="protein sequence ID" value="KAG5579450.1"/>
    <property type="molecule type" value="Genomic_DNA"/>
</dbReference>
<name>A0A9J5WUJ6_SOLCO</name>
<evidence type="ECO:0000313" key="1">
    <source>
        <dbReference type="EMBL" id="KAG5579450.1"/>
    </source>
</evidence>
<protein>
    <submittedName>
        <fullName evidence="1">Uncharacterized protein</fullName>
    </submittedName>
</protein>
<reference evidence="1 2" key="1">
    <citation type="submission" date="2020-09" db="EMBL/GenBank/DDBJ databases">
        <title>De no assembly of potato wild relative species, Solanum commersonii.</title>
        <authorList>
            <person name="Cho K."/>
        </authorList>
    </citation>
    <scope>NUCLEOTIDE SEQUENCE [LARGE SCALE GENOMIC DNA]</scope>
    <source>
        <strain evidence="1">LZ3.2</strain>
        <tissue evidence="1">Leaf</tissue>
    </source>
</reference>
<dbReference type="OrthoDB" id="10508503at2759"/>
<sequence>MVDLNMREESWCTLKYYAWRTTVSHMTQPNVQGIRGFVDNKWIDRVRESVLPREGFTIPYTIDSSWIHRLFNPDGDPEEYLEEDLKVDPEEDLEKDPEKDHMKVSEMGSNIYDRRDRMVIDMSLEHDPEESPEYHPKPYYVVNCFDLFEIGCDSLTILLGKTSALL</sequence>
<accession>A0A9J5WUJ6</accession>
<organism evidence="1 2">
    <name type="scientific">Solanum commersonii</name>
    <name type="common">Commerson's wild potato</name>
    <name type="synonym">Commerson's nightshade</name>
    <dbReference type="NCBI Taxonomy" id="4109"/>
    <lineage>
        <taxon>Eukaryota</taxon>
        <taxon>Viridiplantae</taxon>
        <taxon>Streptophyta</taxon>
        <taxon>Embryophyta</taxon>
        <taxon>Tracheophyta</taxon>
        <taxon>Spermatophyta</taxon>
        <taxon>Magnoliopsida</taxon>
        <taxon>eudicotyledons</taxon>
        <taxon>Gunneridae</taxon>
        <taxon>Pentapetalae</taxon>
        <taxon>asterids</taxon>
        <taxon>lamiids</taxon>
        <taxon>Solanales</taxon>
        <taxon>Solanaceae</taxon>
        <taxon>Solanoideae</taxon>
        <taxon>Solaneae</taxon>
        <taxon>Solanum</taxon>
    </lineage>
</organism>
<evidence type="ECO:0000313" key="2">
    <source>
        <dbReference type="Proteomes" id="UP000824120"/>
    </source>
</evidence>
<dbReference type="Proteomes" id="UP000824120">
    <property type="component" value="Chromosome 10"/>
</dbReference>